<dbReference type="InterPro" id="IPR030379">
    <property type="entry name" value="G_SEPTIN_dom"/>
</dbReference>
<keyword evidence="3" id="KW-1185">Reference proteome</keyword>
<gene>
    <name evidence="2" type="ORF">PSTG_11050</name>
</gene>
<dbReference type="STRING" id="1165861.A0A0L0V911"/>
<dbReference type="EMBL" id="AJIL01000093">
    <property type="protein sequence ID" value="KNE95686.1"/>
    <property type="molecule type" value="Genomic_DNA"/>
</dbReference>
<dbReference type="AlphaFoldDB" id="A0A0L0V911"/>
<reference evidence="3" key="1">
    <citation type="submission" date="2014-03" db="EMBL/GenBank/DDBJ databases">
        <title>The Genome Sequence of Puccinia striiformis f. sp. tritici PST-78.</title>
        <authorList>
            <consortium name="The Broad Institute Genome Sequencing Platform"/>
            <person name="Cuomo C."/>
            <person name="Hulbert S."/>
            <person name="Chen X."/>
            <person name="Walker B."/>
            <person name="Young S.K."/>
            <person name="Zeng Q."/>
            <person name="Gargeya S."/>
            <person name="Fitzgerald M."/>
            <person name="Haas B."/>
            <person name="Abouelleil A."/>
            <person name="Alvarado L."/>
            <person name="Arachchi H.M."/>
            <person name="Berlin A.M."/>
            <person name="Chapman S.B."/>
            <person name="Goldberg J."/>
            <person name="Griggs A."/>
            <person name="Gujja S."/>
            <person name="Hansen M."/>
            <person name="Howarth C."/>
            <person name="Imamovic A."/>
            <person name="Larimer J."/>
            <person name="McCowan C."/>
            <person name="Montmayeur A."/>
            <person name="Murphy C."/>
            <person name="Neiman D."/>
            <person name="Pearson M."/>
            <person name="Priest M."/>
            <person name="Roberts A."/>
            <person name="Saif S."/>
            <person name="Shea T."/>
            <person name="Sisk P."/>
            <person name="Sykes S."/>
            <person name="Wortman J."/>
            <person name="Nusbaum C."/>
            <person name="Birren B."/>
        </authorList>
    </citation>
    <scope>NUCLEOTIDE SEQUENCE [LARGE SCALE GENOMIC DNA]</scope>
    <source>
        <strain evidence="3">race PST-78</strain>
    </source>
</reference>
<evidence type="ECO:0000313" key="3">
    <source>
        <dbReference type="Proteomes" id="UP000054564"/>
    </source>
</evidence>
<dbReference type="GO" id="GO:0005525">
    <property type="term" value="F:GTP binding"/>
    <property type="evidence" value="ECO:0007669"/>
    <property type="project" value="InterPro"/>
</dbReference>
<dbReference type="InterPro" id="IPR027417">
    <property type="entry name" value="P-loop_NTPase"/>
</dbReference>
<dbReference type="Gene3D" id="3.40.50.300">
    <property type="entry name" value="P-loop containing nucleotide triphosphate hydrolases"/>
    <property type="match status" value="1"/>
</dbReference>
<feature type="domain" description="Septin-type G" evidence="1">
    <location>
        <begin position="63"/>
        <end position="125"/>
    </location>
</feature>
<name>A0A0L0V911_9BASI</name>
<comment type="caution">
    <text evidence="2">The sequence shown here is derived from an EMBL/GenBank/DDBJ whole genome shotgun (WGS) entry which is preliminary data.</text>
</comment>
<protein>
    <recommendedName>
        <fullName evidence="1">Septin-type G domain-containing protein</fullName>
    </recommendedName>
</protein>
<evidence type="ECO:0000313" key="2">
    <source>
        <dbReference type="EMBL" id="KNE95686.1"/>
    </source>
</evidence>
<sequence length="126" mass="13601">MGYVDFADLPNQVRCKSVAKGSDSLVMVVGKGQNTDSKSLPSSIPLFIQPSTLPKNISGLLLNGRGQCPIQSILPDIEEAGVRLRLEGVDTPGYGEFNPILKNIEAGFQGYLEQENQVNRAKIANN</sequence>
<accession>A0A0L0V911</accession>
<dbReference type="Proteomes" id="UP000054564">
    <property type="component" value="Unassembled WGS sequence"/>
</dbReference>
<dbReference type="Pfam" id="PF00735">
    <property type="entry name" value="Septin"/>
    <property type="match status" value="1"/>
</dbReference>
<organism evidence="2 3">
    <name type="scientific">Puccinia striiformis f. sp. tritici PST-78</name>
    <dbReference type="NCBI Taxonomy" id="1165861"/>
    <lineage>
        <taxon>Eukaryota</taxon>
        <taxon>Fungi</taxon>
        <taxon>Dikarya</taxon>
        <taxon>Basidiomycota</taxon>
        <taxon>Pucciniomycotina</taxon>
        <taxon>Pucciniomycetes</taxon>
        <taxon>Pucciniales</taxon>
        <taxon>Pucciniaceae</taxon>
        <taxon>Puccinia</taxon>
    </lineage>
</organism>
<proteinExistence type="predicted"/>
<dbReference type="PANTHER" id="PTHR18884">
    <property type="entry name" value="SEPTIN"/>
    <property type="match status" value="1"/>
</dbReference>
<evidence type="ECO:0000259" key="1">
    <source>
        <dbReference type="Pfam" id="PF00735"/>
    </source>
</evidence>